<keyword evidence="1" id="KW-0812">Transmembrane</keyword>
<dbReference type="AlphaFoldDB" id="L8EBD6"/>
<reference evidence="2" key="1">
    <citation type="journal article" date="2013" name="PLoS ONE">
        <title>Direct detection of alternative open reading frames translation products in human significantly expands the proteome.</title>
        <authorList>
            <person name="Vanderperre B."/>
            <person name="Lucier J.-F."/>
            <person name="Motard J."/>
            <person name="Tremblay G."/>
            <person name="Vanderperre S."/>
            <person name="Wisztorski M."/>
            <person name="Salzet M."/>
            <person name="Boisvert F.-M."/>
            <person name="Roucou X."/>
        </authorList>
    </citation>
    <scope>NUCLEOTIDE SEQUENCE</scope>
</reference>
<protein>
    <submittedName>
        <fullName evidence="2">Alternative protein SPPL3</fullName>
    </submittedName>
</protein>
<proteinExistence type="predicted"/>
<gene>
    <name evidence="2" type="primary">SPPL3</name>
</gene>
<dbReference type="EMBL" id="HF584336">
    <property type="protein sequence ID" value="CCQ43833.1"/>
    <property type="molecule type" value="Genomic_DNA"/>
</dbReference>
<sequence length="47" mass="5508">MMDHVESDQMAVIVLFSQLMVCFLLELAWYSEMYLCLRNCRVTGFGI</sequence>
<name>L8EBD6_HUMAN</name>
<organism evidence="2">
    <name type="scientific">Homo sapiens</name>
    <name type="common">Human</name>
    <dbReference type="NCBI Taxonomy" id="9606"/>
    <lineage>
        <taxon>Eukaryota</taxon>
        <taxon>Metazoa</taxon>
        <taxon>Chordata</taxon>
        <taxon>Craniata</taxon>
        <taxon>Vertebrata</taxon>
        <taxon>Euteleostomi</taxon>
        <taxon>Mammalia</taxon>
        <taxon>Eutheria</taxon>
        <taxon>Euarchontoglires</taxon>
        <taxon>Primates</taxon>
        <taxon>Haplorrhini</taxon>
        <taxon>Catarrhini</taxon>
        <taxon>Hominidae</taxon>
        <taxon>Homo</taxon>
    </lineage>
</organism>
<feature type="transmembrane region" description="Helical" evidence="1">
    <location>
        <begin position="12"/>
        <end position="31"/>
    </location>
</feature>
<accession>L8EBD6</accession>
<evidence type="ECO:0000313" key="2">
    <source>
        <dbReference type="EMBL" id="CCQ43833.1"/>
    </source>
</evidence>
<keyword evidence="1" id="KW-1133">Transmembrane helix</keyword>
<evidence type="ECO:0000256" key="1">
    <source>
        <dbReference type="SAM" id="Phobius"/>
    </source>
</evidence>
<dbReference type="OrthoDB" id="29661at2759"/>
<dbReference type="ChiTaRS" id="SPPL3">
    <property type="organism name" value="human"/>
</dbReference>
<keyword evidence="1" id="KW-0472">Membrane</keyword>